<accession>A0A0A9GJE6</accession>
<name>A0A0A9GJE6_ARUDO</name>
<reference evidence="2" key="2">
    <citation type="journal article" date="2015" name="Data Brief">
        <title>Shoot transcriptome of the giant reed, Arundo donax.</title>
        <authorList>
            <person name="Barrero R.A."/>
            <person name="Guerrero F.D."/>
            <person name="Moolhuijzen P."/>
            <person name="Goolsby J.A."/>
            <person name="Tidwell J."/>
            <person name="Bellgard S.E."/>
            <person name="Bellgard M.I."/>
        </authorList>
    </citation>
    <scope>NUCLEOTIDE SEQUENCE</scope>
    <source>
        <tissue evidence="2">Shoot tissue taken approximately 20 cm above the soil surface</tissue>
    </source>
</reference>
<evidence type="ECO:0000256" key="1">
    <source>
        <dbReference type="SAM" id="MobiDB-lite"/>
    </source>
</evidence>
<organism evidence="2">
    <name type="scientific">Arundo donax</name>
    <name type="common">Giant reed</name>
    <name type="synonym">Donax arundinaceus</name>
    <dbReference type="NCBI Taxonomy" id="35708"/>
    <lineage>
        <taxon>Eukaryota</taxon>
        <taxon>Viridiplantae</taxon>
        <taxon>Streptophyta</taxon>
        <taxon>Embryophyta</taxon>
        <taxon>Tracheophyta</taxon>
        <taxon>Spermatophyta</taxon>
        <taxon>Magnoliopsida</taxon>
        <taxon>Liliopsida</taxon>
        <taxon>Poales</taxon>
        <taxon>Poaceae</taxon>
        <taxon>PACMAD clade</taxon>
        <taxon>Arundinoideae</taxon>
        <taxon>Arundineae</taxon>
        <taxon>Arundo</taxon>
    </lineage>
</organism>
<dbReference type="AlphaFoldDB" id="A0A0A9GJE6"/>
<proteinExistence type="predicted"/>
<evidence type="ECO:0000313" key="2">
    <source>
        <dbReference type="EMBL" id="JAE22631.1"/>
    </source>
</evidence>
<dbReference type="EMBL" id="GBRH01175265">
    <property type="protein sequence ID" value="JAE22631.1"/>
    <property type="molecule type" value="Transcribed_RNA"/>
</dbReference>
<feature type="region of interest" description="Disordered" evidence="1">
    <location>
        <begin position="1"/>
        <end position="65"/>
    </location>
</feature>
<protein>
    <submittedName>
        <fullName evidence="2">Uncharacterized protein</fullName>
    </submittedName>
</protein>
<sequence length="65" mass="6789">MGNPNLHEARNLFRPARTGRPPSSAGEGAGGEGSVGSPSVPELGLESPPNRLSTVERKAVLRGRR</sequence>
<reference evidence="2" key="1">
    <citation type="submission" date="2014-09" db="EMBL/GenBank/DDBJ databases">
        <authorList>
            <person name="Magalhaes I.L.F."/>
            <person name="Oliveira U."/>
            <person name="Santos F.R."/>
            <person name="Vidigal T.H.D.A."/>
            <person name="Brescovit A.D."/>
            <person name="Santos A.J."/>
        </authorList>
    </citation>
    <scope>NUCLEOTIDE SEQUENCE</scope>
    <source>
        <tissue evidence="2">Shoot tissue taken approximately 20 cm above the soil surface</tissue>
    </source>
</reference>